<proteinExistence type="inferred from homology"/>
<dbReference type="Pfam" id="PF00664">
    <property type="entry name" value="ABC_membrane"/>
    <property type="match status" value="2"/>
</dbReference>
<feature type="transmembrane region" description="Helical" evidence="11">
    <location>
        <begin position="214"/>
        <end position="235"/>
    </location>
</feature>
<keyword evidence="8 11" id="KW-1133">Transmembrane helix</keyword>
<keyword evidence="4 11" id="KW-0812">Transmembrane</keyword>
<comment type="subcellular location">
    <subcellularLocation>
        <location evidence="1">Membrane</location>
        <topology evidence="1">Multi-pass membrane protein</topology>
    </subcellularLocation>
</comment>
<dbReference type="PROSITE" id="PS50929">
    <property type="entry name" value="ABC_TM1F"/>
    <property type="match status" value="2"/>
</dbReference>
<evidence type="ECO:0000313" key="14">
    <source>
        <dbReference type="EMBL" id="KAF1812369.1"/>
    </source>
</evidence>
<feature type="region of interest" description="Disordered" evidence="10">
    <location>
        <begin position="716"/>
        <end position="740"/>
    </location>
</feature>
<feature type="region of interest" description="Disordered" evidence="10">
    <location>
        <begin position="1"/>
        <end position="31"/>
    </location>
</feature>
<dbReference type="PANTHER" id="PTHR43394:SF11">
    <property type="entry name" value="ATP-BINDING CASSETTE TRANSPORTER"/>
    <property type="match status" value="1"/>
</dbReference>
<evidence type="ECO:0000256" key="2">
    <source>
        <dbReference type="ARBA" id="ARBA00007577"/>
    </source>
</evidence>
<dbReference type="InterPro" id="IPR003439">
    <property type="entry name" value="ABC_transporter-like_ATP-bd"/>
</dbReference>
<feature type="transmembrane region" description="Helical" evidence="11">
    <location>
        <begin position="189"/>
        <end position="208"/>
    </location>
</feature>
<feature type="transmembrane region" description="Helical" evidence="11">
    <location>
        <begin position="986"/>
        <end position="1014"/>
    </location>
</feature>
<dbReference type="PROSITE" id="PS00211">
    <property type="entry name" value="ABC_TRANSPORTER_1"/>
    <property type="match status" value="2"/>
</dbReference>
<feature type="transmembrane region" description="Helical" evidence="11">
    <location>
        <begin position="878"/>
        <end position="904"/>
    </location>
</feature>
<feature type="transmembrane region" description="Helical" evidence="11">
    <location>
        <begin position="1026"/>
        <end position="1044"/>
    </location>
</feature>
<dbReference type="Gene3D" id="1.20.1560.10">
    <property type="entry name" value="ABC transporter type 1, transmembrane domain"/>
    <property type="match status" value="1"/>
</dbReference>
<dbReference type="GO" id="GO:0015421">
    <property type="term" value="F:ABC-type oligopeptide transporter activity"/>
    <property type="evidence" value="ECO:0007669"/>
    <property type="project" value="TreeGrafter"/>
</dbReference>
<dbReference type="InterPro" id="IPR027417">
    <property type="entry name" value="P-loop_NTPase"/>
</dbReference>
<feature type="transmembrane region" description="Helical" evidence="11">
    <location>
        <begin position="114"/>
        <end position="138"/>
    </location>
</feature>
<feature type="compositionally biased region" description="Basic and acidic residues" evidence="10">
    <location>
        <begin position="1"/>
        <end position="12"/>
    </location>
</feature>
<feature type="compositionally biased region" description="Polar residues" evidence="10">
    <location>
        <begin position="19"/>
        <end position="31"/>
    </location>
</feature>
<dbReference type="GO" id="GO:0005743">
    <property type="term" value="C:mitochondrial inner membrane"/>
    <property type="evidence" value="ECO:0007669"/>
    <property type="project" value="TreeGrafter"/>
</dbReference>
<dbReference type="CDD" id="cd18577">
    <property type="entry name" value="ABC_6TM_Pgp_ABCB1_D1_like"/>
    <property type="match status" value="1"/>
</dbReference>
<evidence type="ECO:0000256" key="5">
    <source>
        <dbReference type="ARBA" id="ARBA00022737"/>
    </source>
</evidence>
<dbReference type="Proteomes" id="UP000504638">
    <property type="component" value="Unplaced"/>
</dbReference>
<organism evidence="14">
    <name type="scientific">Eremomyces bilateralis CBS 781.70</name>
    <dbReference type="NCBI Taxonomy" id="1392243"/>
    <lineage>
        <taxon>Eukaryota</taxon>
        <taxon>Fungi</taxon>
        <taxon>Dikarya</taxon>
        <taxon>Ascomycota</taxon>
        <taxon>Pezizomycotina</taxon>
        <taxon>Dothideomycetes</taxon>
        <taxon>Dothideomycetes incertae sedis</taxon>
        <taxon>Eremomycetales</taxon>
        <taxon>Eremomycetaceae</taxon>
        <taxon>Eremomyces</taxon>
    </lineage>
</organism>
<evidence type="ECO:0000259" key="12">
    <source>
        <dbReference type="PROSITE" id="PS50893"/>
    </source>
</evidence>
<keyword evidence="3" id="KW-0813">Transport</keyword>
<dbReference type="PROSITE" id="PS50893">
    <property type="entry name" value="ABC_TRANSPORTER_2"/>
    <property type="match status" value="2"/>
</dbReference>
<keyword evidence="7" id="KW-0067">ATP-binding</keyword>
<dbReference type="RefSeq" id="XP_033534000.1">
    <property type="nucleotide sequence ID" value="XM_033677088.1"/>
</dbReference>
<evidence type="ECO:0000256" key="8">
    <source>
        <dbReference type="ARBA" id="ARBA00022989"/>
    </source>
</evidence>
<feature type="transmembrane region" description="Helical" evidence="11">
    <location>
        <begin position="291"/>
        <end position="315"/>
    </location>
</feature>
<dbReference type="FunFam" id="1.20.1560.10:FF:000057">
    <property type="entry name" value="ABC multidrug transporter SitT"/>
    <property type="match status" value="2"/>
</dbReference>
<evidence type="ECO:0000256" key="10">
    <source>
        <dbReference type="SAM" id="MobiDB-lite"/>
    </source>
</evidence>
<dbReference type="EMBL" id="ML975158">
    <property type="protein sequence ID" value="KAF1812369.1"/>
    <property type="molecule type" value="Genomic_DNA"/>
</dbReference>
<evidence type="ECO:0000313" key="16">
    <source>
        <dbReference type="RefSeq" id="XP_033534000.1"/>
    </source>
</evidence>
<protein>
    <submittedName>
        <fullName evidence="14 16">P-loop containing nucleoside triphosphate hydrolase protein</fullName>
    </submittedName>
</protein>
<feature type="domain" description="ABC transmembrane type-1" evidence="13">
    <location>
        <begin position="63"/>
        <end position="361"/>
    </location>
</feature>
<feature type="transmembrane region" description="Helical" evidence="11">
    <location>
        <begin position="910"/>
        <end position="932"/>
    </location>
</feature>
<dbReference type="SUPFAM" id="SSF90123">
    <property type="entry name" value="ABC transporter transmembrane region"/>
    <property type="match status" value="2"/>
</dbReference>
<keyword evidence="14 16" id="KW-0378">Hydrolase</keyword>
<dbReference type="InterPro" id="IPR017871">
    <property type="entry name" value="ABC_transporter-like_CS"/>
</dbReference>
<feature type="domain" description="ABC transmembrane type-1" evidence="13">
    <location>
        <begin position="766"/>
        <end position="1055"/>
    </location>
</feature>
<name>A0A6G1G3I0_9PEZI</name>
<evidence type="ECO:0000256" key="4">
    <source>
        <dbReference type="ARBA" id="ARBA00022692"/>
    </source>
</evidence>
<evidence type="ECO:0000256" key="1">
    <source>
        <dbReference type="ARBA" id="ARBA00004141"/>
    </source>
</evidence>
<feature type="transmembrane region" description="Helical" evidence="11">
    <location>
        <begin position="803"/>
        <end position="824"/>
    </location>
</feature>
<dbReference type="Pfam" id="PF00005">
    <property type="entry name" value="ABC_tran"/>
    <property type="match status" value="2"/>
</dbReference>
<comment type="similarity">
    <text evidence="2">Belongs to the ABC transporter superfamily. ABCB family. Multidrug resistance exporter (TC 3.A.1.201) subfamily.</text>
</comment>
<gene>
    <name evidence="14 16" type="ORF">P152DRAFT_417518</name>
</gene>
<keyword evidence="5" id="KW-0677">Repeat</keyword>
<evidence type="ECO:0000256" key="6">
    <source>
        <dbReference type="ARBA" id="ARBA00022741"/>
    </source>
</evidence>
<dbReference type="InterPro" id="IPR039421">
    <property type="entry name" value="Type_1_exporter"/>
</dbReference>
<feature type="transmembrane region" description="Helical" evidence="11">
    <location>
        <begin position="763"/>
        <end position="791"/>
    </location>
</feature>
<reference evidence="16" key="3">
    <citation type="submission" date="2025-04" db="UniProtKB">
        <authorList>
            <consortium name="RefSeq"/>
        </authorList>
    </citation>
    <scope>IDENTIFICATION</scope>
    <source>
        <strain evidence="16">CBS 781.70</strain>
    </source>
</reference>
<dbReference type="CDD" id="cd18578">
    <property type="entry name" value="ABC_6TM_Pgp_ABCB1_D2_like"/>
    <property type="match status" value="1"/>
</dbReference>
<reference evidence="14 16" key="1">
    <citation type="submission" date="2020-01" db="EMBL/GenBank/DDBJ databases">
        <authorList>
            <consortium name="DOE Joint Genome Institute"/>
            <person name="Haridas S."/>
            <person name="Albert R."/>
            <person name="Binder M."/>
            <person name="Bloem J."/>
            <person name="Labutti K."/>
            <person name="Salamov A."/>
            <person name="Andreopoulos B."/>
            <person name="Baker S.E."/>
            <person name="Barry K."/>
            <person name="Bills G."/>
            <person name="Bluhm B.H."/>
            <person name="Cannon C."/>
            <person name="Castanera R."/>
            <person name="Culley D.E."/>
            <person name="Daum C."/>
            <person name="Ezra D."/>
            <person name="Gonzalez J.B."/>
            <person name="Henrissat B."/>
            <person name="Kuo A."/>
            <person name="Liang C."/>
            <person name="Lipzen A."/>
            <person name="Lutzoni F."/>
            <person name="Magnuson J."/>
            <person name="Mondo S."/>
            <person name="Nolan M."/>
            <person name="Ohm R."/>
            <person name="Pangilinan J."/>
            <person name="Park H.-J."/>
            <person name="Ramirez L."/>
            <person name="Alfaro M."/>
            <person name="Sun H."/>
            <person name="Tritt A."/>
            <person name="Yoshinaga Y."/>
            <person name="Zwiers L.-H."/>
            <person name="Turgeon B.G."/>
            <person name="Goodwin S.B."/>
            <person name="Spatafora J.W."/>
            <person name="Crous P.W."/>
            <person name="Grigoriev I.V."/>
        </authorList>
    </citation>
    <scope>NUCLEOTIDE SEQUENCE</scope>
    <source>
        <strain evidence="14 16">CBS 781.70</strain>
    </source>
</reference>
<dbReference type="GeneID" id="54417658"/>
<feature type="domain" description="ABC transporter" evidence="12">
    <location>
        <begin position="397"/>
        <end position="673"/>
    </location>
</feature>
<dbReference type="SMART" id="SM00382">
    <property type="entry name" value="AAA"/>
    <property type="match status" value="2"/>
</dbReference>
<dbReference type="SUPFAM" id="SSF52540">
    <property type="entry name" value="P-loop containing nucleoside triphosphate hydrolases"/>
    <property type="match status" value="2"/>
</dbReference>
<dbReference type="FunFam" id="3.40.50.300:FF:000913">
    <property type="entry name" value="ABC multidrug transporter SitT"/>
    <property type="match status" value="1"/>
</dbReference>
<feature type="region of interest" description="Disordered" evidence="10">
    <location>
        <begin position="1070"/>
        <end position="1089"/>
    </location>
</feature>
<dbReference type="InterPro" id="IPR011527">
    <property type="entry name" value="ABC1_TM_dom"/>
</dbReference>
<dbReference type="PANTHER" id="PTHR43394">
    <property type="entry name" value="ATP-DEPENDENT PERMEASE MDL1, MITOCHONDRIAL"/>
    <property type="match status" value="1"/>
</dbReference>
<dbReference type="GO" id="GO:0016887">
    <property type="term" value="F:ATP hydrolysis activity"/>
    <property type="evidence" value="ECO:0007669"/>
    <property type="project" value="InterPro"/>
</dbReference>
<evidence type="ECO:0000313" key="15">
    <source>
        <dbReference type="Proteomes" id="UP000504638"/>
    </source>
</evidence>
<keyword evidence="15" id="KW-1185">Reference proteome</keyword>
<reference evidence="16" key="2">
    <citation type="submission" date="2020-04" db="EMBL/GenBank/DDBJ databases">
        <authorList>
            <consortium name="NCBI Genome Project"/>
        </authorList>
    </citation>
    <scope>NUCLEOTIDE SEQUENCE</scope>
    <source>
        <strain evidence="16">CBS 781.70</strain>
    </source>
</reference>
<keyword evidence="6" id="KW-0547">Nucleotide-binding</keyword>
<feature type="domain" description="ABC transporter" evidence="12">
    <location>
        <begin position="1112"/>
        <end position="1351"/>
    </location>
</feature>
<feature type="transmembrane region" description="Helical" evidence="11">
    <location>
        <begin position="59"/>
        <end position="83"/>
    </location>
</feature>
<evidence type="ECO:0000256" key="9">
    <source>
        <dbReference type="ARBA" id="ARBA00023136"/>
    </source>
</evidence>
<accession>A0A6G1G3I0</accession>
<dbReference type="InterPro" id="IPR003593">
    <property type="entry name" value="AAA+_ATPase"/>
</dbReference>
<sequence length="1355" mass="145029">MAESKVETEKSVDSAPATAVTTVQETKESSVPNAKPKVQNALFAFLSLLVTANPSWLDIVLLVVGTIAAAAAGVPFPLMGILFGQLVDDINLASCEATATGSGSSYTSQIQDKVVLLVYIAIAAFALIYIYVLCWNLLSQRLGQRLSEQYFRCLLRQDAAFFDRRSAGEVASKLNGDIQAVQSGTSEKVGIFIASISFFLTAYIVAFMKEAKLAGMLVSLVPAFLLMGAVGGSFVQKFSLRISNATASAASIASEALTHVAVVQAFDAAPRLESKFSGHMEKARKAGIKKAITSGVQAGLLFFIAYSANALAFWQGSRLVAAAVRGEGGSTVGEVYTVVFLLVDACVMLGAIAPLLPLFGTAASAFQRLRADIAQTPEIDGTNDTGRELAHDTPGAIEFRNVSFVYSSRPDDPVLKDIDLSIPAGQHTALVGISGSGKSTIAALIARLYDPSNGSILFDGSDVRELNLRSLRGSISLVPQEPLLLDRSIFENIALGLVSSPQPQHQKLKELLHGPELTEFAAKGDKLLTASTPQNADLARIIELVREASDLADATDFIGRLDHGFCTMVGSSGKLVSGGQRQRIALARAIIRDPKLLILDEATSSLDSASEQRIQMAIDRIAKGRTVVSIAHRLSTVKNADNIIVLRKGEIVEQGTYTGLVSANGAFAEMARLQAIGPGQQATDSDLSRPDSINVSSDITTEKLGKIKSVEHPVKDSLSAQDAGAADTVGETNSQEPEEDIDTKHSAWIVIKGMFPFVRPNTFWLLLAMFAAIFVGCMFSAAGLIFGHTVGALNPCLNTAERIISSGLFFGGLLFMLACVEFLANCTSWSSFGVVAERLLYKIRVLSFRSLFQQSFEWHHSHDRNPSSLLSIITKDSAAVGGLTGSIIGTIFAVVINMLVAIILSHIVAWKIAIVCLVTVPVLLGSGIMQLWSFSRFETRHANAYSKANAITFEAVNSIKTIATLSLEDEVLGTYRRALHAPRKELGLASVFTNFWLALANSTGFLIYAFAYWWGSKQIMEGRYDQTQFFIVLVAMLVSAQLWGQMFSLAPEVSRAHASASRILNLINLGSDKGSNPPQLDGDSPTPATEKDIEAVGEAKSQPLPLSRGVNIEFNDVSFSYPSAANVSILQGMSFTIRPGQFCGLVGPSGAGKSTIMRLIQGLYNPPSGSVTIDGLDLSRPDAAALRDDIAVVPQDTALFDGTIRFNVALGARRGHEATDAEIEAACRLANIHETIAALPDGYDTEIGPNGSRLSGGQRQRVAIARALVRKPRLLLLDESTNALDAESEAAVQDGLDQAAKGITVVAITHRLRTVQAADVILVLEEGKVVQTGNHEELMATSESYRVNAERQMLR</sequence>
<dbReference type="OrthoDB" id="6500128at2759"/>
<dbReference type="Gene3D" id="3.40.50.300">
    <property type="entry name" value="P-loop containing nucleotide triphosphate hydrolases"/>
    <property type="match status" value="2"/>
</dbReference>
<dbReference type="GO" id="GO:0090374">
    <property type="term" value="P:oligopeptide export from mitochondrion"/>
    <property type="evidence" value="ECO:0007669"/>
    <property type="project" value="TreeGrafter"/>
</dbReference>
<dbReference type="InterPro" id="IPR036640">
    <property type="entry name" value="ABC1_TM_sf"/>
</dbReference>
<evidence type="ECO:0000256" key="11">
    <source>
        <dbReference type="SAM" id="Phobius"/>
    </source>
</evidence>
<dbReference type="GO" id="GO:0005524">
    <property type="term" value="F:ATP binding"/>
    <property type="evidence" value="ECO:0007669"/>
    <property type="project" value="UniProtKB-KW"/>
</dbReference>
<evidence type="ECO:0000256" key="7">
    <source>
        <dbReference type="ARBA" id="ARBA00022840"/>
    </source>
</evidence>
<keyword evidence="9 11" id="KW-0472">Membrane</keyword>
<evidence type="ECO:0000259" key="13">
    <source>
        <dbReference type="PROSITE" id="PS50929"/>
    </source>
</evidence>
<evidence type="ECO:0000256" key="3">
    <source>
        <dbReference type="ARBA" id="ARBA00022448"/>
    </source>
</evidence>